<dbReference type="Gene3D" id="2.40.340.10">
    <property type="entry name" value="MoeA, C-terminal, domain IV"/>
    <property type="match status" value="1"/>
</dbReference>
<comment type="catalytic activity">
    <reaction evidence="5">
        <text>adenylyl-molybdopterin + molybdate = Mo-molybdopterin + AMP + H(+)</text>
        <dbReference type="Rhea" id="RHEA:35047"/>
        <dbReference type="ChEBI" id="CHEBI:15378"/>
        <dbReference type="ChEBI" id="CHEBI:36264"/>
        <dbReference type="ChEBI" id="CHEBI:62727"/>
        <dbReference type="ChEBI" id="CHEBI:71302"/>
        <dbReference type="ChEBI" id="CHEBI:456215"/>
        <dbReference type="EC" id="2.10.1.1"/>
    </reaction>
</comment>
<dbReference type="InterPro" id="IPR005110">
    <property type="entry name" value="MoeA_linker/N"/>
</dbReference>
<dbReference type="Gene3D" id="2.170.190.11">
    <property type="entry name" value="Molybdopterin biosynthesis moea protein, domain 3"/>
    <property type="match status" value="1"/>
</dbReference>
<reference evidence="8 9" key="1">
    <citation type="journal article" date="2019" name="Int. J. Syst. Evol. Microbiol.">
        <title>Rufibacter sediminis sp. nov., isolated from freshwater lake sediment.</title>
        <authorList>
            <person name="Qu J.H."/>
            <person name="Zhang L.J."/>
            <person name="Fu Y.H."/>
            <person name="Li H.F."/>
        </authorList>
    </citation>
    <scope>NUCLEOTIDE SEQUENCE [LARGE SCALE GENOMIC DNA]</scope>
    <source>
        <strain evidence="8 9">H-1</strain>
    </source>
</reference>
<evidence type="ECO:0000256" key="3">
    <source>
        <dbReference type="ARBA" id="ARBA00010763"/>
    </source>
</evidence>
<dbReference type="SUPFAM" id="SSF63867">
    <property type="entry name" value="MoeA C-terminal domain-like"/>
    <property type="match status" value="1"/>
</dbReference>
<comment type="caution">
    <text evidence="8">The sequence shown here is derived from an EMBL/GenBank/DDBJ whole genome shotgun (WGS) entry which is preliminary data.</text>
</comment>
<dbReference type="PROSITE" id="PS01079">
    <property type="entry name" value="MOCF_BIOSYNTHESIS_2"/>
    <property type="match status" value="1"/>
</dbReference>
<evidence type="ECO:0000313" key="8">
    <source>
        <dbReference type="EMBL" id="MBC3541608.1"/>
    </source>
</evidence>
<dbReference type="SUPFAM" id="SSF53218">
    <property type="entry name" value="Molybdenum cofactor biosynthesis proteins"/>
    <property type="match status" value="1"/>
</dbReference>
<evidence type="ECO:0000256" key="1">
    <source>
        <dbReference type="ARBA" id="ARBA00002901"/>
    </source>
</evidence>
<dbReference type="EMBL" id="JACOAF010000042">
    <property type="protein sequence ID" value="MBC3541608.1"/>
    <property type="molecule type" value="Genomic_DNA"/>
</dbReference>
<dbReference type="InterPro" id="IPR008284">
    <property type="entry name" value="MoCF_biosynth_CS"/>
</dbReference>
<dbReference type="EC" id="2.10.1.1" evidence="6"/>
<dbReference type="Gene3D" id="3.90.105.10">
    <property type="entry name" value="Molybdopterin biosynthesis moea protein, domain 2"/>
    <property type="match status" value="1"/>
</dbReference>
<evidence type="ECO:0000256" key="6">
    <source>
        <dbReference type="RuleBase" id="RU365090"/>
    </source>
</evidence>
<keyword evidence="6" id="KW-0479">Metal-binding</keyword>
<dbReference type="SUPFAM" id="SSF63882">
    <property type="entry name" value="MoeA N-terminal region -like"/>
    <property type="match status" value="1"/>
</dbReference>
<keyword evidence="4 6" id="KW-0501">Molybdenum cofactor biosynthesis</keyword>
<dbReference type="Pfam" id="PF03453">
    <property type="entry name" value="MoeA_N"/>
    <property type="match status" value="1"/>
</dbReference>
<dbReference type="Pfam" id="PF03454">
    <property type="entry name" value="MoeA_C"/>
    <property type="match status" value="1"/>
</dbReference>
<dbReference type="Proteomes" id="UP000659698">
    <property type="component" value="Unassembled WGS sequence"/>
</dbReference>
<proteinExistence type="inferred from homology"/>
<keyword evidence="6" id="KW-0808">Transferase</keyword>
<dbReference type="InterPro" id="IPR036688">
    <property type="entry name" value="MoeA_C_domain_IV_sf"/>
</dbReference>
<dbReference type="CDD" id="cd00887">
    <property type="entry name" value="MoeA"/>
    <property type="match status" value="1"/>
</dbReference>
<dbReference type="NCBIfam" id="NF045515">
    <property type="entry name" value="Glp_gephyrin"/>
    <property type="match status" value="1"/>
</dbReference>
<keyword evidence="6" id="KW-0500">Molybdenum</keyword>
<keyword evidence="9" id="KW-1185">Reference proteome</keyword>
<evidence type="ECO:0000256" key="4">
    <source>
        <dbReference type="ARBA" id="ARBA00023150"/>
    </source>
</evidence>
<dbReference type="InterPro" id="IPR036425">
    <property type="entry name" value="MoaB/Mog-like_dom_sf"/>
</dbReference>
<comment type="similarity">
    <text evidence="3 6">Belongs to the MoeA family.</text>
</comment>
<comment type="pathway">
    <text evidence="2 6">Cofactor biosynthesis; molybdopterin biosynthesis.</text>
</comment>
<dbReference type="InterPro" id="IPR038987">
    <property type="entry name" value="MoeA-like"/>
</dbReference>
<organism evidence="8 9">
    <name type="scientific">Rufibacter sediminis</name>
    <dbReference type="NCBI Taxonomy" id="2762756"/>
    <lineage>
        <taxon>Bacteria</taxon>
        <taxon>Pseudomonadati</taxon>
        <taxon>Bacteroidota</taxon>
        <taxon>Cytophagia</taxon>
        <taxon>Cytophagales</taxon>
        <taxon>Hymenobacteraceae</taxon>
        <taxon>Rufibacter</taxon>
    </lineage>
</organism>
<comment type="function">
    <text evidence="1 6">Catalyzes the insertion of molybdate into adenylated molybdopterin with the concomitant release of AMP.</text>
</comment>
<evidence type="ECO:0000256" key="2">
    <source>
        <dbReference type="ARBA" id="ARBA00005046"/>
    </source>
</evidence>
<sequence length="396" mass="42918">MISVAQALQLVLQHKISPQTEEVELLQSLGRTLAQDVTADRDFPPFHRVTMDGIAVRASDFVAGIRAFPIEEIHAAGSPQKTLHHPGHCLEVMTGAVLPQGTDAVVPYEECTMHENVATVLAEKVRAGQNIHPQGSDKKAGEVLLTSGVKITPAILGTLASVGYAQVPVFQLPSVAICSTGDELVEVQQQPLPHQIRRSNAYMLAGALQQENIQASLFHLPDEPAIMQKRLAKILEAHDVLLLSGGVSKGKFDFLPQVLEELGFTPVFHKIAQKPGKPMLFGTLPEQKVVFGLPGNPVSTFVCYQLFFRPWLHASLHQDHQPASAQLTQTLTFKPALTYHVPVKLHQDQGILKATPIPTTGSGDLTSILEADGLLSLPPEQENFAAGEAFPLTLFT</sequence>
<comment type="cofactor">
    <cofactor evidence="6">
        <name>Mg(2+)</name>
        <dbReference type="ChEBI" id="CHEBI:18420"/>
    </cofactor>
</comment>
<keyword evidence="6" id="KW-0460">Magnesium</keyword>
<dbReference type="PANTHER" id="PTHR10192">
    <property type="entry name" value="MOLYBDOPTERIN BIOSYNTHESIS PROTEIN"/>
    <property type="match status" value="1"/>
</dbReference>
<evidence type="ECO:0000256" key="5">
    <source>
        <dbReference type="ARBA" id="ARBA00047317"/>
    </source>
</evidence>
<feature type="domain" description="MoaB/Mog" evidence="7">
    <location>
        <begin position="176"/>
        <end position="314"/>
    </location>
</feature>
<dbReference type="NCBIfam" id="TIGR00177">
    <property type="entry name" value="molyb_syn"/>
    <property type="match status" value="1"/>
</dbReference>
<evidence type="ECO:0000313" key="9">
    <source>
        <dbReference type="Proteomes" id="UP000659698"/>
    </source>
</evidence>
<name>A0ABR6VWN0_9BACT</name>
<dbReference type="SMART" id="SM00852">
    <property type="entry name" value="MoCF_biosynth"/>
    <property type="match status" value="1"/>
</dbReference>
<dbReference type="PANTHER" id="PTHR10192:SF5">
    <property type="entry name" value="GEPHYRIN"/>
    <property type="match status" value="1"/>
</dbReference>
<gene>
    <name evidence="8" type="ORF">H7U12_18075</name>
</gene>
<evidence type="ECO:0000259" key="7">
    <source>
        <dbReference type="SMART" id="SM00852"/>
    </source>
</evidence>
<dbReference type="InterPro" id="IPR036135">
    <property type="entry name" value="MoeA_linker/N_sf"/>
</dbReference>
<dbReference type="Pfam" id="PF00994">
    <property type="entry name" value="MoCF_biosynth"/>
    <property type="match status" value="1"/>
</dbReference>
<dbReference type="RefSeq" id="WP_186640655.1">
    <property type="nucleotide sequence ID" value="NZ_JACOAF010000042.1"/>
</dbReference>
<accession>A0ABR6VWN0</accession>
<protein>
    <recommendedName>
        <fullName evidence="6">Molybdopterin molybdenumtransferase</fullName>
        <ecNumber evidence="6">2.10.1.1</ecNumber>
    </recommendedName>
</protein>
<dbReference type="InterPro" id="IPR001453">
    <property type="entry name" value="MoaB/Mog_dom"/>
</dbReference>
<dbReference type="Gene3D" id="3.40.980.10">
    <property type="entry name" value="MoaB/Mog-like domain"/>
    <property type="match status" value="1"/>
</dbReference>
<dbReference type="InterPro" id="IPR005111">
    <property type="entry name" value="MoeA_C_domain_IV"/>
</dbReference>